<evidence type="ECO:0000313" key="4">
    <source>
        <dbReference type="Proteomes" id="UP000429607"/>
    </source>
</evidence>
<organism evidence="3 5">
    <name type="scientific">Phytophthora rubi</name>
    <dbReference type="NCBI Taxonomy" id="129364"/>
    <lineage>
        <taxon>Eukaryota</taxon>
        <taxon>Sar</taxon>
        <taxon>Stramenopiles</taxon>
        <taxon>Oomycota</taxon>
        <taxon>Peronosporomycetes</taxon>
        <taxon>Peronosporales</taxon>
        <taxon>Peronosporaceae</taxon>
        <taxon>Phytophthora</taxon>
    </lineage>
</organism>
<proteinExistence type="predicted"/>
<protein>
    <submittedName>
        <fullName evidence="3">Uncharacterized protein</fullName>
    </submittedName>
</protein>
<dbReference type="EMBL" id="QXFV01004111">
    <property type="protein sequence ID" value="KAE8971648.1"/>
    <property type="molecule type" value="Genomic_DNA"/>
</dbReference>
<name>A0A6A4G1G6_9STRA</name>
<evidence type="ECO:0000313" key="5">
    <source>
        <dbReference type="Proteomes" id="UP000434957"/>
    </source>
</evidence>
<dbReference type="EMBL" id="QXFU01000081">
    <property type="protein sequence ID" value="KAE9045123.1"/>
    <property type="molecule type" value="Genomic_DNA"/>
</dbReference>
<evidence type="ECO:0000313" key="6">
    <source>
        <dbReference type="Proteomes" id="UP000435112"/>
    </source>
</evidence>
<reference evidence="3 5" key="1">
    <citation type="submission" date="2018-08" db="EMBL/GenBank/DDBJ databases">
        <title>Genomic investigation of the strawberry pathogen Phytophthora fragariae indicates pathogenicity is determined by transcriptional variation in three key races.</title>
        <authorList>
            <person name="Adams T.M."/>
            <person name="Armitage A.D."/>
            <person name="Sobczyk M.K."/>
            <person name="Bates H.J."/>
            <person name="Dunwell J.M."/>
            <person name="Nellist C.F."/>
            <person name="Harrison R.J."/>
        </authorList>
    </citation>
    <scope>NUCLEOTIDE SEQUENCE [LARGE SCALE GENOMIC DNA]</scope>
    <source>
        <strain evidence="1 4">SCRP249</strain>
        <strain evidence="2 6">SCRP324</strain>
        <strain evidence="3 5">SCRP333</strain>
    </source>
</reference>
<gene>
    <name evidence="1" type="ORF">PR001_g26829</name>
    <name evidence="2" type="ORF">PR002_g2396</name>
    <name evidence="3" type="ORF">PR003_g2611</name>
</gene>
<dbReference type="AlphaFoldDB" id="A0A6A4G1G6"/>
<evidence type="ECO:0000313" key="1">
    <source>
        <dbReference type="EMBL" id="KAE8971648.1"/>
    </source>
</evidence>
<evidence type="ECO:0000313" key="3">
    <source>
        <dbReference type="EMBL" id="KAE9355852.1"/>
    </source>
</evidence>
<evidence type="ECO:0000313" key="2">
    <source>
        <dbReference type="EMBL" id="KAE9045123.1"/>
    </source>
</evidence>
<dbReference type="Proteomes" id="UP000429607">
    <property type="component" value="Unassembled WGS sequence"/>
</dbReference>
<dbReference type="EMBL" id="QXFT01000084">
    <property type="protein sequence ID" value="KAE9355852.1"/>
    <property type="molecule type" value="Genomic_DNA"/>
</dbReference>
<comment type="caution">
    <text evidence="3">The sequence shown here is derived from an EMBL/GenBank/DDBJ whole genome shotgun (WGS) entry which is preliminary data.</text>
</comment>
<dbReference type="Proteomes" id="UP000435112">
    <property type="component" value="Unassembled WGS sequence"/>
</dbReference>
<accession>A0A6A4G1G6</accession>
<dbReference type="Proteomes" id="UP000434957">
    <property type="component" value="Unassembled WGS sequence"/>
</dbReference>
<sequence>MPSLAPTLTSLAGTPAGFWPKLVAVAARLSDTGGACASAALSADRNVRASRGSSHPHASFRL</sequence>
<keyword evidence="5" id="KW-1185">Reference proteome</keyword>